<organism evidence="5 6">
    <name type="scientific">Rosistilla oblonga</name>
    <dbReference type="NCBI Taxonomy" id="2527990"/>
    <lineage>
        <taxon>Bacteria</taxon>
        <taxon>Pseudomonadati</taxon>
        <taxon>Planctomycetota</taxon>
        <taxon>Planctomycetia</taxon>
        <taxon>Pirellulales</taxon>
        <taxon>Pirellulaceae</taxon>
        <taxon>Rosistilla</taxon>
    </lineage>
</organism>
<evidence type="ECO:0000313" key="5">
    <source>
        <dbReference type="EMBL" id="QDV54597.1"/>
    </source>
</evidence>
<dbReference type="AlphaFoldDB" id="A0A518IND9"/>
<evidence type="ECO:0000256" key="3">
    <source>
        <dbReference type="PROSITE-ProRule" id="PRU00339"/>
    </source>
</evidence>
<dbReference type="PANTHER" id="PTHR45586">
    <property type="entry name" value="TPR REPEAT-CONTAINING PROTEIN PA4667"/>
    <property type="match status" value="1"/>
</dbReference>
<evidence type="ECO:0000313" key="6">
    <source>
        <dbReference type="Proteomes" id="UP000316770"/>
    </source>
</evidence>
<keyword evidence="2 3" id="KW-0802">TPR repeat</keyword>
<reference evidence="5 6" key="1">
    <citation type="submission" date="2019-02" db="EMBL/GenBank/DDBJ databases">
        <title>Deep-cultivation of Planctomycetes and their phenomic and genomic characterization uncovers novel biology.</title>
        <authorList>
            <person name="Wiegand S."/>
            <person name="Jogler M."/>
            <person name="Boedeker C."/>
            <person name="Pinto D."/>
            <person name="Vollmers J."/>
            <person name="Rivas-Marin E."/>
            <person name="Kohn T."/>
            <person name="Peeters S.H."/>
            <person name="Heuer A."/>
            <person name="Rast P."/>
            <person name="Oberbeckmann S."/>
            <person name="Bunk B."/>
            <person name="Jeske O."/>
            <person name="Meyerdierks A."/>
            <person name="Storesund J.E."/>
            <person name="Kallscheuer N."/>
            <person name="Luecker S."/>
            <person name="Lage O.M."/>
            <person name="Pohl T."/>
            <person name="Merkel B.J."/>
            <person name="Hornburger P."/>
            <person name="Mueller R.-W."/>
            <person name="Bruemmer F."/>
            <person name="Labrenz M."/>
            <person name="Spormann A.M."/>
            <person name="Op den Camp H."/>
            <person name="Overmann J."/>
            <person name="Amann R."/>
            <person name="Jetten M.S.M."/>
            <person name="Mascher T."/>
            <person name="Medema M.H."/>
            <person name="Devos D.P."/>
            <person name="Kaster A.-K."/>
            <person name="Ovreas L."/>
            <person name="Rohde M."/>
            <person name="Galperin M.Y."/>
            <person name="Jogler C."/>
        </authorList>
    </citation>
    <scope>NUCLEOTIDE SEQUENCE [LARGE SCALE GENOMIC DNA]</scope>
    <source>
        <strain evidence="5 6">Mal33</strain>
    </source>
</reference>
<dbReference type="InterPro" id="IPR011990">
    <property type="entry name" value="TPR-like_helical_dom_sf"/>
</dbReference>
<dbReference type="EMBL" id="CP036318">
    <property type="protein sequence ID" value="QDV54597.1"/>
    <property type="molecule type" value="Genomic_DNA"/>
</dbReference>
<dbReference type="PROSITE" id="PS51257">
    <property type="entry name" value="PROKAR_LIPOPROTEIN"/>
    <property type="match status" value="1"/>
</dbReference>
<dbReference type="SMART" id="SM00028">
    <property type="entry name" value="TPR"/>
    <property type="match status" value="4"/>
</dbReference>
<dbReference type="InterPro" id="IPR051012">
    <property type="entry name" value="CellSynth/LPSAsmb/PSIAsmb"/>
</dbReference>
<keyword evidence="1" id="KW-0677">Repeat</keyword>
<evidence type="ECO:0000256" key="1">
    <source>
        <dbReference type="ARBA" id="ARBA00022737"/>
    </source>
</evidence>
<dbReference type="Proteomes" id="UP000316770">
    <property type="component" value="Chromosome"/>
</dbReference>
<dbReference type="OrthoDB" id="270653at2"/>
<feature type="chain" id="PRO_5022129376" evidence="4">
    <location>
        <begin position="30"/>
        <end position="247"/>
    </location>
</feature>
<name>A0A518IND9_9BACT</name>
<protein>
    <submittedName>
        <fullName evidence="5">Tetratricopeptide repeat protein</fullName>
    </submittedName>
</protein>
<dbReference type="PROSITE" id="PS50005">
    <property type="entry name" value="TPR"/>
    <property type="match status" value="2"/>
</dbReference>
<dbReference type="Gene3D" id="1.25.40.10">
    <property type="entry name" value="Tetratricopeptide repeat domain"/>
    <property type="match status" value="2"/>
</dbReference>
<dbReference type="InterPro" id="IPR019734">
    <property type="entry name" value="TPR_rpt"/>
</dbReference>
<feature type="repeat" description="TPR" evidence="3">
    <location>
        <begin position="173"/>
        <end position="206"/>
    </location>
</feature>
<feature type="repeat" description="TPR" evidence="3">
    <location>
        <begin position="30"/>
        <end position="63"/>
    </location>
</feature>
<evidence type="ECO:0000256" key="2">
    <source>
        <dbReference type="ARBA" id="ARBA00022803"/>
    </source>
</evidence>
<gene>
    <name evidence="5" type="ORF">Mal33_05520</name>
</gene>
<dbReference type="Pfam" id="PF13414">
    <property type="entry name" value="TPR_11"/>
    <property type="match status" value="1"/>
</dbReference>
<keyword evidence="4" id="KW-0732">Signal</keyword>
<evidence type="ECO:0000256" key="4">
    <source>
        <dbReference type="SAM" id="SignalP"/>
    </source>
</evidence>
<sequence precursor="true">MHSFRKSQLKCPLTAAALFVLSLSGCQFAASGQNAQGVRLYEQGQYSAALQQFQQAIASDPKNPDSYYNLAATTHRLGKERNDRSLLDQSESLYNQCLDLDPSHVDCHRGLAVLLVETDRPDRAFALMRNWATSQPQLADARIELARLYQEFGEGETAQKFLEDAIHQDGNNARAWLALGQIREAAGDYQQALQDYQRSYDLNSMQPQVAERIASMNRQIVSGAGGVTASGTRLAQQSAADVSKGRY</sequence>
<feature type="signal peptide" evidence="4">
    <location>
        <begin position="1"/>
        <end position="29"/>
    </location>
</feature>
<dbReference type="Pfam" id="PF14559">
    <property type="entry name" value="TPR_19"/>
    <property type="match status" value="1"/>
</dbReference>
<accession>A0A518IND9</accession>
<proteinExistence type="predicted"/>
<keyword evidence="6" id="KW-1185">Reference proteome</keyword>
<dbReference type="SUPFAM" id="SSF48452">
    <property type="entry name" value="TPR-like"/>
    <property type="match status" value="1"/>
</dbReference>
<dbReference type="PANTHER" id="PTHR45586:SF1">
    <property type="entry name" value="LIPOPOLYSACCHARIDE ASSEMBLY PROTEIN B"/>
    <property type="match status" value="1"/>
</dbReference>